<keyword evidence="16" id="KW-0675">Receptor</keyword>
<name>A0ABS8G8E5_9ALTE</name>
<evidence type="ECO:0000256" key="6">
    <source>
        <dbReference type="ARBA" id="ARBA00023004"/>
    </source>
</evidence>
<evidence type="ECO:0000259" key="14">
    <source>
        <dbReference type="Pfam" id="PF00593"/>
    </source>
</evidence>
<dbReference type="InterPro" id="IPR039426">
    <property type="entry name" value="TonB-dep_rcpt-like"/>
</dbReference>
<evidence type="ECO:0000256" key="12">
    <source>
        <dbReference type="RuleBase" id="RU003357"/>
    </source>
</evidence>
<keyword evidence="2 11" id="KW-0813">Transport</keyword>
<evidence type="ECO:0000256" key="4">
    <source>
        <dbReference type="ARBA" id="ARBA00022496"/>
    </source>
</evidence>
<evidence type="ECO:0000259" key="15">
    <source>
        <dbReference type="Pfam" id="PF07715"/>
    </source>
</evidence>
<keyword evidence="7" id="KW-0406">Ion transport</keyword>
<keyword evidence="5 11" id="KW-0812">Transmembrane</keyword>
<dbReference type="InterPro" id="IPR037066">
    <property type="entry name" value="Plug_dom_sf"/>
</dbReference>
<protein>
    <submittedName>
        <fullName evidence="16">TonB-dependent receptor</fullName>
    </submittedName>
</protein>
<gene>
    <name evidence="16" type="ORF">LJ739_08975</name>
</gene>
<dbReference type="InterPro" id="IPR036942">
    <property type="entry name" value="Beta-barrel_TonB_sf"/>
</dbReference>
<comment type="caution">
    <text evidence="16">The sequence shown here is derived from an EMBL/GenBank/DDBJ whole genome shotgun (WGS) entry which is preliminary data.</text>
</comment>
<evidence type="ECO:0000256" key="9">
    <source>
        <dbReference type="ARBA" id="ARBA00023136"/>
    </source>
</evidence>
<dbReference type="Proteomes" id="UP001520878">
    <property type="component" value="Unassembled WGS sequence"/>
</dbReference>
<accession>A0ABS8G8E5</accession>
<dbReference type="Pfam" id="PF07715">
    <property type="entry name" value="Plug"/>
    <property type="match status" value="1"/>
</dbReference>
<evidence type="ECO:0000313" key="17">
    <source>
        <dbReference type="Proteomes" id="UP001520878"/>
    </source>
</evidence>
<dbReference type="Gene3D" id="2.40.170.20">
    <property type="entry name" value="TonB-dependent receptor, beta-barrel domain"/>
    <property type="match status" value="1"/>
</dbReference>
<evidence type="ECO:0000256" key="11">
    <source>
        <dbReference type="PROSITE-ProRule" id="PRU01360"/>
    </source>
</evidence>
<evidence type="ECO:0000256" key="13">
    <source>
        <dbReference type="SAM" id="SignalP"/>
    </source>
</evidence>
<feature type="domain" description="TonB-dependent receptor plug" evidence="15">
    <location>
        <begin position="45"/>
        <end position="159"/>
    </location>
</feature>
<dbReference type="InterPro" id="IPR000531">
    <property type="entry name" value="Beta-barrel_TonB"/>
</dbReference>
<feature type="signal peptide" evidence="13">
    <location>
        <begin position="1"/>
        <end position="22"/>
    </location>
</feature>
<keyword evidence="8 12" id="KW-0798">TonB box</keyword>
<dbReference type="PANTHER" id="PTHR32552">
    <property type="entry name" value="FERRICHROME IRON RECEPTOR-RELATED"/>
    <property type="match status" value="1"/>
</dbReference>
<dbReference type="PROSITE" id="PS52016">
    <property type="entry name" value="TONB_DEPENDENT_REC_3"/>
    <property type="match status" value="1"/>
</dbReference>
<evidence type="ECO:0000256" key="7">
    <source>
        <dbReference type="ARBA" id="ARBA00023065"/>
    </source>
</evidence>
<keyword evidence="10 11" id="KW-0998">Cell outer membrane</keyword>
<comment type="similarity">
    <text evidence="11 12">Belongs to the TonB-dependent receptor family.</text>
</comment>
<evidence type="ECO:0000256" key="5">
    <source>
        <dbReference type="ARBA" id="ARBA00022692"/>
    </source>
</evidence>
<feature type="domain" description="TonB-dependent receptor-like beta-barrel" evidence="14">
    <location>
        <begin position="278"/>
        <end position="847"/>
    </location>
</feature>
<evidence type="ECO:0000256" key="8">
    <source>
        <dbReference type="ARBA" id="ARBA00023077"/>
    </source>
</evidence>
<dbReference type="RefSeq" id="WP_229159568.1">
    <property type="nucleotide sequence ID" value="NZ_JAJEWP010000002.1"/>
</dbReference>
<comment type="subcellular location">
    <subcellularLocation>
        <location evidence="1 11">Cell outer membrane</location>
        <topology evidence="1 11">Multi-pass membrane protein</topology>
    </subcellularLocation>
</comment>
<dbReference type="Pfam" id="PF00593">
    <property type="entry name" value="TonB_dep_Rec_b-barrel"/>
    <property type="match status" value="1"/>
</dbReference>
<dbReference type="EMBL" id="JAJEWP010000002">
    <property type="protein sequence ID" value="MCC2616371.1"/>
    <property type="molecule type" value="Genomic_DNA"/>
</dbReference>
<evidence type="ECO:0000313" key="16">
    <source>
        <dbReference type="EMBL" id="MCC2616371.1"/>
    </source>
</evidence>
<organism evidence="16 17">
    <name type="scientific">Fluctibacter halophilus</name>
    <dbReference type="NCBI Taxonomy" id="226011"/>
    <lineage>
        <taxon>Bacteria</taxon>
        <taxon>Pseudomonadati</taxon>
        <taxon>Pseudomonadota</taxon>
        <taxon>Gammaproteobacteria</taxon>
        <taxon>Alteromonadales</taxon>
        <taxon>Alteromonadaceae</taxon>
        <taxon>Fluctibacter</taxon>
    </lineage>
</organism>
<dbReference type="SUPFAM" id="SSF56935">
    <property type="entry name" value="Porins"/>
    <property type="match status" value="1"/>
</dbReference>
<evidence type="ECO:0000256" key="3">
    <source>
        <dbReference type="ARBA" id="ARBA00022452"/>
    </source>
</evidence>
<keyword evidence="13" id="KW-0732">Signal</keyword>
<reference evidence="16 17" key="1">
    <citation type="submission" date="2021-10" db="EMBL/GenBank/DDBJ databases">
        <title>Draft genome of Aestuariibacter halophilus JC2043.</title>
        <authorList>
            <person name="Emsley S.A."/>
            <person name="Pfannmuller K.M."/>
            <person name="Ushijima B."/>
            <person name="Saw J.H."/>
            <person name="Videau P."/>
        </authorList>
    </citation>
    <scope>NUCLEOTIDE SEQUENCE [LARGE SCALE GENOMIC DNA]</scope>
    <source>
        <strain evidence="16 17">JC2043</strain>
    </source>
</reference>
<dbReference type="InterPro" id="IPR012910">
    <property type="entry name" value="Plug_dom"/>
</dbReference>
<sequence>MRKTKLSCAIIAALAAPHVATAQETGAKAQIETIEVTARKRTESIQDIPVSVTALNGEALENLGVDNFQDYVEFLPNVVFQGTGPGQNEIYIRGAATTQTSIAVSTVQALQPSVAFYLDEQPVSMQGRNLDIYATDMERVEVLPGPQGTLFGASSQSGTVRMITKKPDHTGFSAGFDGSISFTKGGEMSNSAEAYMNFTPTDDLAVRLAMYNEVQGGWIDNVLNVPGEGGYIGSAVVIDRISGGVLSDPQNTPVESPINDSLVEEDFNDASYTGARLGLSYRFNDDWDLLVQHTQQTLATEGVFAYDPNLDGESSANRFVPEDNDDDFGLTTWTLEGRLDKLELVYTGGYLDRDIDSTIDYTGYTNGGLFAAYYVCNHYEAATPADERCLDPTKWYKEDTQTSRVTHEFRVNTDSAERWRVTAGVFFDEQELNTVGKFQLGNTDLGFFSDLNRTTVGTEGINSNGGPFESDVSFVNDITHSIDQIAVFGQFEFDVTDSVTASLGARWYEIDDTFKGSTTTVDVSRRIRAFATQNADELIAVGEDPALVEQAIANGQLEVELLDDDGTLTVDDTILKASIDWKVNDDVLLFATYSEGFRPPVTNRVGGGLASNQNGAFDGFRIPVYSTTDTLDNYELGLKGDFLDGILRVNATAYYSEITDLQTSRFDPTNISFLVFTDNVGDAEIRGLDADITWLATDNLVINSAFSWLDTELTRTNAELQGIAIPEGSRLPFSAEFSGNLRARYYFELDNGMEGYVNGSIAYTGDRLAGMTMDAYVLEDTTRLVYGVGSGLSIEQEAAVYEGVTYADSNGQTFKGGRYVQDSYVIANVAVGFTKDEWKVEFFIDNLTDESAILNVDTQQFTPKVVTNRPRTAGVRVSYDYF</sequence>
<evidence type="ECO:0000256" key="10">
    <source>
        <dbReference type="ARBA" id="ARBA00023237"/>
    </source>
</evidence>
<keyword evidence="6" id="KW-0408">Iron</keyword>
<proteinExistence type="inferred from homology"/>
<feature type="chain" id="PRO_5046899032" evidence="13">
    <location>
        <begin position="23"/>
        <end position="882"/>
    </location>
</feature>
<dbReference type="PANTHER" id="PTHR32552:SF81">
    <property type="entry name" value="TONB-DEPENDENT OUTER MEMBRANE RECEPTOR"/>
    <property type="match status" value="1"/>
</dbReference>
<dbReference type="Gene3D" id="2.170.130.10">
    <property type="entry name" value="TonB-dependent receptor, plug domain"/>
    <property type="match status" value="1"/>
</dbReference>
<keyword evidence="9 11" id="KW-0472">Membrane</keyword>
<evidence type="ECO:0000256" key="2">
    <source>
        <dbReference type="ARBA" id="ARBA00022448"/>
    </source>
</evidence>
<evidence type="ECO:0000256" key="1">
    <source>
        <dbReference type="ARBA" id="ARBA00004571"/>
    </source>
</evidence>
<keyword evidence="3 11" id="KW-1134">Transmembrane beta strand</keyword>
<keyword evidence="4" id="KW-0410">Iron transport</keyword>
<keyword evidence="17" id="KW-1185">Reference proteome</keyword>